<dbReference type="AlphaFoldDB" id="A0A8S1IN28"/>
<dbReference type="OrthoDB" id="513488at2759"/>
<keyword evidence="2" id="KW-1185">Reference proteome</keyword>
<feature type="non-terminal residue" evidence="1">
    <location>
        <position position="1"/>
    </location>
</feature>
<protein>
    <submittedName>
        <fullName evidence="1">Uncharacterized protein</fullName>
    </submittedName>
</protein>
<evidence type="ECO:0000313" key="2">
    <source>
        <dbReference type="Proteomes" id="UP000708148"/>
    </source>
</evidence>
<accession>A0A8S1IN28</accession>
<comment type="caution">
    <text evidence="1">The sequence shown here is derived from an EMBL/GenBank/DDBJ whole genome shotgun (WGS) entry which is preliminary data.</text>
</comment>
<organism evidence="1 2">
    <name type="scientific">Ostreobium quekettii</name>
    <dbReference type="NCBI Taxonomy" id="121088"/>
    <lineage>
        <taxon>Eukaryota</taxon>
        <taxon>Viridiplantae</taxon>
        <taxon>Chlorophyta</taxon>
        <taxon>core chlorophytes</taxon>
        <taxon>Ulvophyceae</taxon>
        <taxon>TCBD clade</taxon>
        <taxon>Bryopsidales</taxon>
        <taxon>Ostreobineae</taxon>
        <taxon>Ostreobiaceae</taxon>
        <taxon>Ostreobium</taxon>
    </lineage>
</organism>
<reference evidence="1" key="1">
    <citation type="submission" date="2020-12" db="EMBL/GenBank/DDBJ databases">
        <authorList>
            <person name="Iha C."/>
        </authorList>
    </citation>
    <scope>NUCLEOTIDE SEQUENCE</scope>
</reference>
<name>A0A8S1IN28_9CHLO</name>
<gene>
    <name evidence="1" type="ORF">OSTQU699_LOCUS1677</name>
</gene>
<evidence type="ECO:0000313" key="1">
    <source>
        <dbReference type="EMBL" id="CAD7696316.1"/>
    </source>
</evidence>
<dbReference type="EMBL" id="CAJHUC010000458">
    <property type="protein sequence ID" value="CAD7696316.1"/>
    <property type="molecule type" value="Genomic_DNA"/>
</dbReference>
<proteinExistence type="predicted"/>
<sequence>MPSRPYPCPASEGWQERVVTKTAWAGVGGATLGAWLSVLRNGSTTTYILGTGGSFLMAMACFTALQESVRFLRCEDSPVNSWLAGTGAGYALTAAHQGRTKGVLGGCLWGVAAATCHVLSDRWDPGTRFKRTLASLDLLDIPQDQLSHQLEGSKLSEEADGGWLSGWQQWMPIQKMTDEEYKRYRDRKERELQQ</sequence>
<dbReference type="Proteomes" id="UP000708148">
    <property type="component" value="Unassembled WGS sequence"/>
</dbReference>